<evidence type="ECO:0000313" key="2">
    <source>
        <dbReference type="EMBL" id="RIB26571.1"/>
    </source>
</evidence>
<keyword evidence="1" id="KW-0472">Membrane</keyword>
<gene>
    <name evidence="2" type="ORF">C2G38_2138232</name>
</gene>
<keyword evidence="3" id="KW-1185">Reference proteome</keyword>
<accession>A0A397VXN4</accession>
<keyword evidence="1" id="KW-0812">Transmembrane</keyword>
<keyword evidence="1" id="KW-1133">Transmembrane helix</keyword>
<reference evidence="2 3" key="1">
    <citation type="submission" date="2018-06" db="EMBL/GenBank/DDBJ databases">
        <title>Comparative genomics reveals the genomic features of Rhizophagus irregularis, R. cerebriforme, R. diaphanum and Gigaspora rosea, and their symbiotic lifestyle signature.</title>
        <authorList>
            <person name="Morin E."/>
            <person name="San Clemente H."/>
            <person name="Chen E.C.H."/>
            <person name="De La Providencia I."/>
            <person name="Hainaut M."/>
            <person name="Kuo A."/>
            <person name="Kohler A."/>
            <person name="Murat C."/>
            <person name="Tang N."/>
            <person name="Roy S."/>
            <person name="Loubradou J."/>
            <person name="Henrissat B."/>
            <person name="Grigoriev I.V."/>
            <person name="Corradi N."/>
            <person name="Roux C."/>
            <person name="Martin F.M."/>
        </authorList>
    </citation>
    <scope>NUCLEOTIDE SEQUENCE [LARGE SCALE GENOMIC DNA]</scope>
    <source>
        <strain evidence="2 3">DAOM 194757</strain>
    </source>
</reference>
<sequence length="130" mass="14717">MVVLSGDRPNSVNVRFRVILYSLSSVGCQISFSGFLLLSVVYFNKLSTVSSWNGYLRFGGCMSPLMFSKVKSYRIYTFEKSIAKRANTMNLKQTLYLQQNYKLKDRITCTGVAIELGEHKYEVAKVTQGS</sequence>
<proteinExistence type="predicted"/>
<evidence type="ECO:0000256" key="1">
    <source>
        <dbReference type="SAM" id="Phobius"/>
    </source>
</evidence>
<feature type="transmembrane region" description="Helical" evidence="1">
    <location>
        <begin position="20"/>
        <end position="43"/>
    </location>
</feature>
<evidence type="ECO:0000313" key="3">
    <source>
        <dbReference type="Proteomes" id="UP000266673"/>
    </source>
</evidence>
<protein>
    <submittedName>
        <fullName evidence="2">Uncharacterized protein</fullName>
    </submittedName>
</protein>
<dbReference type="EMBL" id="QKWP01000131">
    <property type="protein sequence ID" value="RIB26571.1"/>
    <property type="molecule type" value="Genomic_DNA"/>
</dbReference>
<comment type="caution">
    <text evidence="2">The sequence shown here is derived from an EMBL/GenBank/DDBJ whole genome shotgun (WGS) entry which is preliminary data.</text>
</comment>
<dbReference type="AlphaFoldDB" id="A0A397VXN4"/>
<dbReference type="Proteomes" id="UP000266673">
    <property type="component" value="Unassembled WGS sequence"/>
</dbReference>
<organism evidence="2 3">
    <name type="scientific">Gigaspora rosea</name>
    <dbReference type="NCBI Taxonomy" id="44941"/>
    <lineage>
        <taxon>Eukaryota</taxon>
        <taxon>Fungi</taxon>
        <taxon>Fungi incertae sedis</taxon>
        <taxon>Mucoromycota</taxon>
        <taxon>Glomeromycotina</taxon>
        <taxon>Glomeromycetes</taxon>
        <taxon>Diversisporales</taxon>
        <taxon>Gigasporaceae</taxon>
        <taxon>Gigaspora</taxon>
    </lineage>
</organism>
<name>A0A397VXN4_9GLOM</name>